<protein>
    <recommendedName>
        <fullName evidence="2">Glycoside hydrolase 123-like N-terminal domain-containing protein</fullName>
    </recommendedName>
</protein>
<gene>
    <name evidence="3" type="ORF">Lysil_1250</name>
</gene>
<feature type="domain" description="Glycoside hydrolase 123-like N-terminal" evidence="2">
    <location>
        <begin position="52"/>
        <end position="1019"/>
    </location>
</feature>
<keyword evidence="1" id="KW-0732">Signal</keyword>
<feature type="signal peptide" evidence="1">
    <location>
        <begin position="1"/>
        <end position="41"/>
    </location>
</feature>
<dbReference type="AlphaFoldDB" id="A0A2K1Q3P5"/>
<evidence type="ECO:0000313" key="4">
    <source>
        <dbReference type="Proteomes" id="UP000236220"/>
    </source>
</evidence>
<dbReference type="Pfam" id="PF19543">
    <property type="entry name" value="GH123_N"/>
    <property type="match status" value="1"/>
</dbReference>
<proteinExistence type="predicted"/>
<reference evidence="3 4" key="1">
    <citation type="submission" date="2017-08" db="EMBL/GenBank/DDBJ databases">
        <title>Lysobacter sylvestris genome.</title>
        <authorList>
            <person name="Zhang D.-C."/>
            <person name="Albuquerque L."/>
            <person name="Franca L."/>
            <person name="Froufe H.J.C."/>
            <person name="Barroso C."/>
            <person name="Egas C."/>
            <person name="Da Costa M."/>
            <person name="Margesin R."/>
        </authorList>
    </citation>
    <scope>NUCLEOTIDE SEQUENCE [LARGE SCALE GENOMIC DNA]</scope>
    <source>
        <strain evidence="3 4">AM20-91</strain>
    </source>
</reference>
<organism evidence="3 4">
    <name type="scientific">Solilutibacter silvestris</name>
    <dbReference type="NCBI Taxonomy" id="1645665"/>
    <lineage>
        <taxon>Bacteria</taxon>
        <taxon>Pseudomonadati</taxon>
        <taxon>Pseudomonadota</taxon>
        <taxon>Gammaproteobacteria</taxon>
        <taxon>Lysobacterales</taxon>
        <taxon>Lysobacteraceae</taxon>
        <taxon>Solilutibacter</taxon>
    </lineage>
</organism>
<sequence length="1019" mass="113066">MVSFSLMVARPIRRGMRLARLRPIVAALALGVAMLPPCASAQDEKIATTVEQWDRYALGNHRYAVDVAASAPAVQVTIPWRLRDRAIGEHKIIVTDAAGKPVANVLRRHVDQSTATLVFEPTQGAGRYFIYFQPYTQTGSRNYPKLAYQPWQDTATPTWSARIGATSPAKLQALPRAKVAGYEAVDPFDAYTDMERIATPAEIARVLHGAQQAAFLLFGEDRAHPVRMFDQLPQRWAARGPGKPLHLGADRGEFLSFQLGLWTPNRALNDVRIELASLQGANGARIDTSKLHRFALGGTDYQGQPFSQRHDVAQGRIDPLWLGLDIPADAKPGRYRGTAIVSTAAGSARLPIEIDVGVAKIAAHGDDQPQNLTRLHWLDSTLYQDDSVVAPYTPVQVQGDVLSILGRHVRIGADGLPAAIDSEFTPRMTSIGNTPRALLAAPMQLVVEGGGKADVATVTASPKFETLGPARVRWNAASQVGPLQQDVQGELEADGSLHYRIALKATQATTLRDIRLEIPFAADGARYMVGLGRPGDETTDRFDWKWDVQKNQDGAWIGDVNAGLEFRLRDDRYERPLNTNFYHDKPLKMPLSWDNGGKGGICMARTGDRYDVIAFSGPRTMQAGETLHYDIELRITPFKTINPQRHFSQRFFHKYAPLDEITGAGATVVNIHHATPINPWINYPFLEPAKMKAYIDAAHARGMKVKIYNTIRELSDHAPEVPVLESLGSEIISPGKGGGWSWLQEHFDGDYIPAWHVPEIRDAAIINSGASRWNNYYIEGMDWLARNVGIDGLYLDDVAFDRVTMKRVRKALAAHRPDPLIDLHSANQYNDRDGWNSSALLYMEQMPYLDRLWFGEYFDYQKTSPAYWLTEISGIPYGLMGEMLQDGGNPWRGMVFGMTNRMPWTGGDPRRLWKAWDAFGIDQAEMIGWWAPDAPVKTGRKDVLATVYQRQGRAMIAIASWAPQATSVPLQIDWKALGIDPAKATITAAAIAGFQPARTFKRDEAIPLEPGKGWLLVVQ</sequence>
<keyword evidence="4" id="KW-1185">Reference proteome</keyword>
<feature type="chain" id="PRO_5014350385" description="Glycoside hydrolase 123-like N-terminal domain-containing protein" evidence="1">
    <location>
        <begin position="42"/>
        <end position="1019"/>
    </location>
</feature>
<evidence type="ECO:0000256" key="1">
    <source>
        <dbReference type="SAM" id="SignalP"/>
    </source>
</evidence>
<dbReference type="Proteomes" id="UP000236220">
    <property type="component" value="Unassembled WGS sequence"/>
</dbReference>
<dbReference type="SUPFAM" id="SSF51445">
    <property type="entry name" value="(Trans)glycosidases"/>
    <property type="match status" value="1"/>
</dbReference>
<dbReference type="EMBL" id="NPZB01000001">
    <property type="protein sequence ID" value="PNS09621.1"/>
    <property type="molecule type" value="Genomic_DNA"/>
</dbReference>
<comment type="caution">
    <text evidence="3">The sequence shown here is derived from an EMBL/GenBank/DDBJ whole genome shotgun (WGS) entry which is preliminary data.</text>
</comment>
<name>A0A2K1Q3P5_9GAMM</name>
<dbReference type="InterPro" id="IPR045711">
    <property type="entry name" value="GH123-like_N"/>
</dbReference>
<evidence type="ECO:0000259" key="2">
    <source>
        <dbReference type="Pfam" id="PF19543"/>
    </source>
</evidence>
<accession>A0A2K1Q3P5</accession>
<dbReference type="InterPro" id="IPR017853">
    <property type="entry name" value="GH"/>
</dbReference>
<dbReference type="Gene3D" id="3.20.20.80">
    <property type="entry name" value="Glycosidases"/>
    <property type="match status" value="1"/>
</dbReference>
<evidence type="ECO:0000313" key="3">
    <source>
        <dbReference type="EMBL" id="PNS09621.1"/>
    </source>
</evidence>